<dbReference type="InterPro" id="IPR000719">
    <property type="entry name" value="Prot_kinase_dom"/>
</dbReference>
<dbReference type="Proteomes" id="UP001141552">
    <property type="component" value="Unassembled WGS sequence"/>
</dbReference>
<evidence type="ECO:0000256" key="6">
    <source>
        <dbReference type="ARBA" id="ARBA00022741"/>
    </source>
</evidence>
<dbReference type="Gene3D" id="3.30.200.20">
    <property type="entry name" value="Phosphorylase Kinase, domain 1"/>
    <property type="match status" value="1"/>
</dbReference>
<evidence type="ECO:0000256" key="17">
    <source>
        <dbReference type="SAM" id="Phobius"/>
    </source>
</evidence>
<dbReference type="GO" id="GO:0005886">
    <property type="term" value="C:plasma membrane"/>
    <property type="evidence" value="ECO:0007669"/>
    <property type="project" value="UniProtKB-SubCell"/>
</dbReference>
<dbReference type="SUPFAM" id="SSF51110">
    <property type="entry name" value="alpha-D-mannose-specific plant lectins"/>
    <property type="match status" value="1"/>
</dbReference>
<organism evidence="23 24">
    <name type="scientific">Turnera subulata</name>
    <dbReference type="NCBI Taxonomy" id="218843"/>
    <lineage>
        <taxon>Eukaryota</taxon>
        <taxon>Viridiplantae</taxon>
        <taxon>Streptophyta</taxon>
        <taxon>Embryophyta</taxon>
        <taxon>Tracheophyta</taxon>
        <taxon>Spermatophyta</taxon>
        <taxon>Magnoliopsida</taxon>
        <taxon>eudicotyledons</taxon>
        <taxon>Gunneridae</taxon>
        <taxon>Pentapetalae</taxon>
        <taxon>rosids</taxon>
        <taxon>fabids</taxon>
        <taxon>Malpighiales</taxon>
        <taxon>Passifloraceae</taxon>
        <taxon>Turnera</taxon>
    </lineage>
</organism>
<evidence type="ECO:0000256" key="13">
    <source>
        <dbReference type="PIRNR" id="PIRNR000641"/>
    </source>
</evidence>
<dbReference type="PROSITE" id="PS00108">
    <property type="entry name" value="PROTEIN_KINASE_ST"/>
    <property type="match status" value="1"/>
</dbReference>
<dbReference type="InterPro" id="IPR036426">
    <property type="entry name" value="Bulb-type_lectin_dom_sf"/>
</dbReference>
<dbReference type="Pfam" id="PF01453">
    <property type="entry name" value="B_lectin"/>
    <property type="match status" value="1"/>
</dbReference>
<accession>A0A9Q0J5D7</accession>
<feature type="transmembrane region" description="Helical" evidence="17">
    <location>
        <begin position="442"/>
        <end position="465"/>
    </location>
</feature>
<feature type="domain" description="EGF-like" evidence="20">
    <location>
        <begin position="285"/>
        <end position="323"/>
    </location>
</feature>
<dbReference type="Pfam" id="PF00954">
    <property type="entry name" value="S_locus_glycop"/>
    <property type="match status" value="1"/>
</dbReference>
<keyword evidence="8 13" id="KW-0067">ATP-binding</keyword>
<evidence type="ECO:0000256" key="1">
    <source>
        <dbReference type="ARBA" id="ARBA00004251"/>
    </source>
</evidence>
<keyword evidence="17" id="KW-0472">Membrane</keyword>
<feature type="domain" description="Bulb-type lectin" evidence="21">
    <location>
        <begin position="23"/>
        <end position="149"/>
    </location>
</feature>
<proteinExistence type="inferred from homology"/>
<evidence type="ECO:0000313" key="23">
    <source>
        <dbReference type="EMBL" id="KAJ4828225.1"/>
    </source>
</evidence>
<dbReference type="InterPro" id="IPR017441">
    <property type="entry name" value="Protein_kinase_ATP_BS"/>
</dbReference>
<evidence type="ECO:0000256" key="4">
    <source>
        <dbReference type="ARBA" id="ARBA00022679"/>
    </source>
</evidence>
<evidence type="ECO:0000256" key="7">
    <source>
        <dbReference type="ARBA" id="ARBA00022777"/>
    </source>
</evidence>
<dbReference type="GO" id="GO:0005524">
    <property type="term" value="F:ATP binding"/>
    <property type="evidence" value="ECO:0007669"/>
    <property type="project" value="UniProtKB-UniRule"/>
</dbReference>
<dbReference type="SMART" id="SM00473">
    <property type="entry name" value="PAN_AP"/>
    <property type="match status" value="1"/>
</dbReference>
<dbReference type="GO" id="GO:0004674">
    <property type="term" value="F:protein serine/threonine kinase activity"/>
    <property type="evidence" value="ECO:0007669"/>
    <property type="project" value="UniProtKB-KW"/>
</dbReference>
<feature type="chain" id="PRO_5040263330" description="Receptor-like serine/threonine-protein kinase" evidence="18">
    <location>
        <begin position="23"/>
        <end position="814"/>
    </location>
</feature>
<sequence>MNPVKVFLVSLLTLLLLQICVSIDTISANESIADGETLVSSGQKFTLGFFSPGNSSKRYAGIWFTRTGFTAHSVVWVANRDNPINDTSGVLSISSEGNLVIYANNRTTPIWSTNVTTVSSAGSFTAQLSDLGNLALVRQDSNSVTWQSWDHPVNTLLPFSKLGIDYRTGLDRFLTSWKSLDDPGTGDFSLRMATEGSPETVLYEGQVPMWRTGPWDGYKANGIPEMQRNFIYNATVVSNSDEAIFTWGTINNSIISTYYIDESGLLNRALWQDQDKKWVVFYTAPTEACDYYGHCGPFGECDPYTPGAFECTCLPGFQPKNSNAWYLRDASGGCVRNPGAQVCGNGEGFVRIQNAKLPDTSVAWVNLSLDLKACELECLRNCSCMAYALANLRTGVGCTAWYGDLNDTRVFTFGGQDLYVRVDAAELAKYNKSSKGFLAKKGMVAVLVIAVAVVLILVLSVLYWWMKRKRNDPAKDESFDESLLAIDVNAIIAATNDFSSANKLGEGGFGSVYKGQLASGQEIAVKRLSTTSRQGVEEFKNEVRLISKLQHKNLVRLYGCCVHREEKMLVYEFLPNRSLDLFIFDKSKSSLLDWSKRFEIIMGIARGLLYLHQDSRLKIIHRDLKASNVLLDAAMNPKISDFGMAKIFGDDQTEANTNKVIGTYGYMSPEYAMDGLYSIKSDVFSYGVLLLEIISGRRNNYASARDNSTNLVGQIWELWAEGTSLDIVDPSLGQKCPPGEVLKCIQVGLLCVQDNPADRPTMSAVVFMLGNETTLAYPSKPVYVLNTRPSNSDSSTARTASSVNDVSVTMMEPR</sequence>
<dbReference type="InterPro" id="IPR000858">
    <property type="entry name" value="S_locus_glycoprot_dom"/>
</dbReference>
<evidence type="ECO:0000259" key="22">
    <source>
        <dbReference type="PROSITE" id="PS50948"/>
    </source>
</evidence>
<dbReference type="PROSITE" id="PS50948">
    <property type="entry name" value="PAN"/>
    <property type="match status" value="1"/>
</dbReference>
<dbReference type="CDD" id="cd00054">
    <property type="entry name" value="EGF_CA"/>
    <property type="match status" value="1"/>
</dbReference>
<dbReference type="InterPro" id="IPR001245">
    <property type="entry name" value="Ser-Thr/Tyr_kinase_cat_dom"/>
</dbReference>
<evidence type="ECO:0000256" key="18">
    <source>
        <dbReference type="SAM" id="SignalP"/>
    </source>
</evidence>
<dbReference type="Gene3D" id="2.90.10.10">
    <property type="entry name" value="Bulb-type lectin domain"/>
    <property type="match status" value="1"/>
</dbReference>
<dbReference type="PANTHER" id="PTHR27002">
    <property type="entry name" value="RECEPTOR-LIKE SERINE/THREONINE-PROTEIN KINASE SD1-8"/>
    <property type="match status" value="1"/>
</dbReference>
<keyword evidence="10" id="KW-0325">Glycoprotein</keyword>
<comment type="catalytic activity">
    <reaction evidence="12 13">
        <text>L-seryl-[protein] + ATP = O-phospho-L-seryl-[protein] + ADP + H(+)</text>
        <dbReference type="Rhea" id="RHEA:17989"/>
        <dbReference type="Rhea" id="RHEA-COMP:9863"/>
        <dbReference type="Rhea" id="RHEA-COMP:11604"/>
        <dbReference type="ChEBI" id="CHEBI:15378"/>
        <dbReference type="ChEBI" id="CHEBI:29999"/>
        <dbReference type="ChEBI" id="CHEBI:30616"/>
        <dbReference type="ChEBI" id="CHEBI:83421"/>
        <dbReference type="ChEBI" id="CHEBI:456216"/>
        <dbReference type="EC" id="2.7.11.1"/>
    </reaction>
</comment>
<keyword evidence="14" id="KW-0245">EGF-like domain</keyword>
<feature type="region of interest" description="Disordered" evidence="16">
    <location>
        <begin position="788"/>
        <end position="814"/>
    </location>
</feature>
<feature type="domain" description="Apple" evidence="22">
    <location>
        <begin position="343"/>
        <end position="423"/>
    </location>
</feature>
<gene>
    <name evidence="23" type="ORF">Tsubulata_413111</name>
</gene>
<dbReference type="EMBL" id="JAKUCV010006224">
    <property type="protein sequence ID" value="KAJ4828225.1"/>
    <property type="molecule type" value="Genomic_DNA"/>
</dbReference>
<dbReference type="Pfam" id="PF08276">
    <property type="entry name" value="PAN_2"/>
    <property type="match status" value="1"/>
</dbReference>
<feature type="signal peptide" evidence="18">
    <location>
        <begin position="1"/>
        <end position="22"/>
    </location>
</feature>
<keyword evidence="9" id="KW-1015">Disulfide bond</keyword>
<protein>
    <recommendedName>
        <fullName evidence="13">Receptor-like serine/threonine-protein kinase</fullName>
        <ecNumber evidence="13">2.7.11.1</ecNumber>
    </recommendedName>
</protein>
<dbReference type="FunFam" id="3.30.200.20:FF:000195">
    <property type="entry name" value="G-type lectin S-receptor-like serine/threonine-protein kinase"/>
    <property type="match status" value="1"/>
</dbReference>
<keyword evidence="4 13" id="KW-0808">Transferase</keyword>
<dbReference type="PROSITE" id="PS50026">
    <property type="entry name" value="EGF_3"/>
    <property type="match status" value="1"/>
</dbReference>
<evidence type="ECO:0000256" key="9">
    <source>
        <dbReference type="ARBA" id="ARBA00023157"/>
    </source>
</evidence>
<evidence type="ECO:0000256" key="14">
    <source>
        <dbReference type="PROSITE-ProRule" id="PRU00076"/>
    </source>
</evidence>
<evidence type="ECO:0000256" key="8">
    <source>
        <dbReference type="ARBA" id="ARBA00022840"/>
    </source>
</evidence>
<keyword evidence="17" id="KW-0812">Transmembrane</keyword>
<feature type="domain" description="Protein kinase" evidence="19">
    <location>
        <begin position="498"/>
        <end position="775"/>
    </location>
</feature>
<dbReference type="InterPro" id="IPR003609">
    <property type="entry name" value="Pan_app"/>
</dbReference>
<name>A0A9Q0J5D7_9ROSI</name>
<keyword evidence="7 13" id="KW-0418">Kinase</keyword>
<evidence type="ECO:0000313" key="24">
    <source>
        <dbReference type="Proteomes" id="UP001141552"/>
    </source>
</evidence>
<dbReference type="FunFam" id="1.10.510.10:FF:000060">
    <property type="entry name" value="G-type lectin S-receptor-like serine/threonine-protein kinase"/>
    <property type="match status" value="1"/>
</dbReference>
<evidence type="ECO:0000256" key="11">
    <source>
        <dbReference type="ARBA" id="ARBA00047899"/>
    </source>
</evidence>
<feature type="binding site" evidence="15">
    <location>
        <position position="526"/>
    </location>
    <ligand>
        <name>ATP</name>
        <dbReference type="ChEBI" id="CHEBI:30616"/>
    </ligand>
</feature>
<comment type="caution">
    <text evidence="23">The sequence shown here is derived from an EMBL/GenBank/DDBJ whole genome shotgun (WGS) entry which is preliminary data.</text>
</comment>
<evidence type="ECO:0000256" key="15">
    <source>
        <dbReference type="PROSITE-ProRule" id="PRU10141"/>
    </source>
</evidence>
<dbReference type="PIRSF" id="PIRSF000641">
    <property type="entry name" value="SRK"/>
    <property type="match status" value="1"/>
</dbReference>
<reference evidence="23" key="1">
    <citation type="submission" date="2022-02" db="EMBL/GenBank/DDBJ databases">
        <authorList>
            <person name="Henning P.M."/>
            <person name="McCubbin A.G."/>
            <person name="Shore J.S."/>
        </authorList>
    </citation>
    <scope>NUCLEOTIDE SEQUENCE</scope>
    <source>
        <strain evidence="23">F60SS</strain>
        <tissue evidence="23">Leaves</tissue>
    </source>
</reference>
<evidence type="ECO:0000256" key="12">
    <source>
        <dbReference type="ARBA" id="ARBA00048679"/>
    </source>
</evidence>
<dbReference type="PROSITE" id="PS50011">
    <property type="entry name" value="PROTEIN_KINASE_DOM"/>
    <property type="match status" value="1"/>
</dbReference>
<reference evidence="23" key="2">
    <citation type="journal article" date="2023" name="Plants (Basel)">
        <title>Annotation of the Turnera subulata (Passifloraceae) Draft Genome Reveals the S-Locus Evolved after the Divergence of Turneroideae from Passifloroideae in a Stepwise Manner.</title>
        <authorList>
            <person name="Henning P.M."/>
            <person name="Roalson E.H."/>
            <person name="Mir W."/>
            <person name="McCubbin A.G."/>
            <person name="Shore J.S."/>
        </authorList>
    </citation>
    <scope>NUCLEOTIDE SEQUENCE</scope>
    <source>
        <strain evidence="23">F60SS</strain>
    </source>
</reference>
<dbReference type="InterPro" id="IPR024171">
    <property type="entry name" value="SRK-like_kinase"/>
</dbReference>
<dbReference type="InterPro" id="IPR001480">
    <property type="entry name" value="Bulb-type_lectin_dom"/>
</dbReference>
<evidence type="ECO:0000256" key="5">
    <source>
        <dbReference type="ARBA" id="ARBA00022729"/>
    </source>
</evidence>
<evidence type="ECO:0000259" key="19">
    <source>
        <dbReference type="PROSITE" id="PS50011"/>
    </source>
</evidence>
<dbReference type="SUPFAM" id="SSF56112">
    <property type="entry name" value="Protein kinase-like (PK-like)"/>
    <property type="match status" value="1"/>
</dbReference>
<evidence type="ECO:0000256" key="16">
    <source>
        <dbReference type="SAM" id="MobiDB-lite"/>
    </source>
</evidence>
<keyword evidence="5 18" id="KW-0732">Signal</keyword>
<dbReference type="InterPro" id="IPR008271">
    <property type="entry name" value="Ser/Thr_kinase_AS"/>
</dbReference>
<dbReference type="SMART" id="SM00220">
    <property type="entry name" value="S_TKc"/>
    <property type="match status" value="1"/>
</dbReference>
<dbReference type="InterPro" id="IPR011009">
    <property type="entry name" value="Kinase-like_dom_sf"/>
</dbReference>
<dbReference type="PROSITE" id="PS00107">
    <property type="entry name" value="PROTEIN_KINASE_ATP"/>
    <property type="match status" value="1"/>
</dbReference>
<feature type="compositionally biased region" description="Polar residues" evidence="16">
    <location>
        <begin position="788"/>
        <end position="807"/>
    </location>
</feature>
<keyword evidence="3 13" id="KW-0723">Serine/threonine-protein kinase</keyword>
<keyword evidence="6 13" id="KW-0547">Nucleotide-binding</keyword>
<dbReference type="PANTHER" id="PTHR27002:SF981">
    <property type="entry name" value="NON-SPECIFIC SERINE_THREONINE PROTEIN KINASE"/>
    <property type="match status" value="1"/>
</dbReference>
<evidence type="ECO:0000256" key="3">
    <source>
        <dbReference type="ARBA" id="ARBA00022527"/>
    </source>
</evidence>
<dbReference type="CDD" id="cd00028">
    <property type="entry name" value="B_lectin"/>
    <property type="match status" value="1"/>
</dbReference>
<dbReference type="PROSITE" id="PS50927">
    <property type="entry name" value="BULB_LECTIN"/>
    <property type="match status" value="1"/>
</dbReference>
<dbReference type="Pfam" id="PF07714">
    <property type="entry name" value="PK_Tyr_Ser-Thr"/>
    <property type="match status" value="1"/>
</dbReference>
<dbReference type="SMART" id="SM00108">
    <property type="entry name" value="B_lectin"/>
    <property type="match status" value="1"/>
</dbReference>
<evidence type="ECO:0000256" key="10">
    <source>
        <dbReference type="ARBA" id="ARBA00023180"/>
    </source>
</evidence>
<keyword evidence="17" id="KW-1133">Transmembrane helix</keyword>
<evidence type="ECO:0000259" key="21">
    <source>
        <dbReference type="PROSITE" id="PS50927"/>
    </source>
</evidence>
<evidence type="ECO:0000256" key="2">
    <source>
        <dbReference type="ARBA" id="ARBA00022475"/>
    </source>
</evidence>
<dbReference type="Gene3D" id="1.10.510.10">
    <property type="entry name" value="Transferase(Phosphotransferase) domain 1"/>
    <property type="match status" value="1"/>
</dbReference>
<keyword evidence="2" id="KW-1003">Cell membrane</keyword>
<dbReference type="OrthoDB" id="1933550at2759"/>
<dbReference type="AlphaFoldDB" id="A0A9Q0J5D7"/>
<comment type="subcellular location">
    <subcellularLocation>
        <location evidence="1">Cell membrane</location>
        <topology evidence="1">Single-pass type I membrane protein</topology>
    </subcellularLocation>
</comment>
<evidence type="ECO:0000259" key="20">
    <source>
        <dbReference type="PROSITE" id="PS50026"/>
    </source>
</evidence>
<comment type="caution">
    <text evidence="14">Lacks conserved residue(s) required for the propagation of feature annotation.</text>
</comment>
<dbReference type="FunFam" id="2.90.10.10:FF:000005">
    <property type="entry name" value="G-type lectin S-receptor-like serine/threonine-protein kinase"/>
    <property type="match status" value="1"/>
</dbReference>
<dbReference type="EC" id="2.7.11.1" evidence="13"/>
<comment type="catalytic activity">
    <reaction evidence="11 13">
        <text>L-threonyl-[protein] + ATP = O-phospho-L-threonyl-[protein] + ADP + H(+)</text>
        <dbReference type="Rhea" id="RHEA:46608"/>
        <dbReference type="Rhea" id="RHEA-COMP:11060"/>
        <dbReference type="Rhea" id="RHEA-COMP:11605"/>
        <dbReference type="ChEBI" id="CHEBI:15378"/>
        <dbReference type="ChEBI" id="CHEBI:30013"/>
        <dbReference type="ChEBI" id="CHEBI:30616"/>
        <dbReference type="ChEBI" id="CHEBI:61977"/>
        <dbReference type="ChEBI" id="CHEBI:456216"/>
        <dbReference type="EC" id="2.7.11.1"/>
    </reaction>
</comment>
<dbReference type="CDD" id="cd14066">
    <property type="entry name" value="STKc_IRAK"/>
    <property type="match status" value="1"/>
</dbReference>
<dbReference type="InterPro" id="IPR000742">
    <property type="entry name" value="EGF"/>
</dbReference>
<comment type="similarity">
    <text evidence="13">Belongs to the protein kinase superfamily. Ser/Thr protein kinase family.</text>
</comment>
<dbReference type="CDD" id="cd01098">
    <property type="entry name" value="PAN_AP_plant"/>
    <property type="match status" value="1"/>
</dbReference>
<keyword evidence="24" id="KW-1185">Reference proteome</keyword>
<dbReference type="GO" id="GO:0048544">
    <property type="term" value="P:recognition of pollen"/>
    <property type="evidence" value="ECO:0007669"/>
    <property type="project" value="InterPro"/>
</dbReference>